<dbReference type="EMBL" id="CYZN01000011">
    <property type="protein sequence ID" value="CUO11458.1"/>
    <property type="molecule type" value="Genomic_DNA"/>
</dbReference>
<dbReference type="RefSeq" id="WP_055200423.1">
    <property type="nucleotide sequence ID" value="NZ_BTHH01000012.1"/>
</dbReference>
<dbReference type="Proteomes" id="UP000095431">
    <property type="component" value="Unassembled WGS sequence"/>
</dbReference>
<evidence type="ECO:0000259" key="1">
    <source>
        <dbReference type="PROSITE" id="PS51462"/>
    </source>
</evidence>
<name>A0A174CI53_9FIRM</name>
<dbReference type="InterPro" id="IPR015797">
    <property type="entry name" value="NUDIX_hydrolase-like_dom_sf"/>
</dbReference>
<dbReference type="PANTHER" id="PTHR10885">
    <property type="entry name" value="ISOPENTENYL-DIPHOSPHATE DELTA-ISOMERASE"/>
    <property type="match status" value="1"/>
</dbReference>
<dbReference type="AlphaFoldDB" id="A0A174CI53"/>
<dbReference type="InterPro" id="IPR000086">
    <property type="entry name" value="NUDIX_hydrolase_dom"/>
</dbReference>
<organism evidence="2 3">
    <name type="scientific">Blautia wexlerae</name>
    <dbReference type="NCBI Taxonomy" id="418240"/>
    <lineage>
        <taxon>Bacteria</taxon>
        <taxon>Bacillati</taxon>
        <taxon>Bacillota</taxon>
        <taxon>Clostridia</taxon>
        <taxon>Lachnospirales</taxon>
        <taxon>Lachnospiraceae</taxon>
        <taxon>Blautia</taxon>
    </lineage>
</organism>
<sequence length="186" mass="21267">MELFDVIDSKGNPAGQIVSREKAHAEGIPHRTAHIWIIRKKEGRVQILLQKRSQNKDSFPGKFDTSSAGHIQAGDEPLESALRELKEELGISATPEQLHFAGTFPISFAKEFHGKMFRDEEIAFVYIYREPVNTAELVLQTEEVEEVQWFDLEEVYEQCGKHREIFCVPALGLGVVRRYLKSIEKN</sequence>
<dbReference type="GO" id="GO:0009240">
    <property type="term" value="P:isopentenyl diphosphate biosynthetic process"/>
    <property type="evidence" value="ECO:0007669"/>
    <property type="project" value="TreeGrafter"/>
</dbReference>
<dbReference type="CDD" id="cd04692">
    <property type="entry name" value="NUDIX_Hydrolase"/>
    <property type="match status" value="1"/>
</dbReference>
<dbReference type="Pfam" id="PF00293">
    <property type="entry name" value="NUDIX"/>
    <property type="match status" value="1"/>
</dbReference>
<proteinExistence type="predicted"/>
<dbReference type="PANTHER" id="PTHR10885:SF20">
    <property type="entry name" value="NUDIX HYDROLASE DOMAIN-CONTAINING PROTEIN"/>
    <property type="match status" value="1"/>
</dbReference>
<keyword evidence="2" id="KW-0378">Hydrolase</keyword>
<accession>A0A174CI53</accession>
<evidence type="ECO:0000313" key="3">
    <source>
        <dbReference type="Proteomes" id="UP000095431"/>
    </source>
</evidence>
<dbReference type="PROSITE" id="PS51462">
    <property type="entry name" value="NUDIX"/>
    <property type="match status" value="1"/>
</dbReference>
<feature type="domain" description="Nudix hydrolase" evidence="1">
    <location>
        <begin position="28"/>
        <end position="172"/>
    </location>
</feature>
<evidence type="ECO:0000313" key="2">
    <source>
        <dbReference type="EMBL" id="CUO11458.1"/>
    </source>
</evidence>
<dbReference type="EC" id="3.6.-.-" evidence="2"/>
<dbReference type="GO" id="GO:0005737">
    <property type="term" value="C:cytoplasm"/>
    <property type="evidence" value="ECO:0007669"/>
    <property type="project" value="TreeGrafter"/>
</dbReference>
<protein>
    <submittedName>
        <fullName evidence="2">Uncharacterized Nudix hydrolase yfcD</fullName>
        <ecNumber evidence="2">3.6.-.-</ecNumber>
    </submittedName>
</protein>
<reference evidence="2 3" key="1">
    <citation type="submission" date="2015-09" db="EMBL/GenBank/DDBJ databases">
        <authorList>
            <consortium name="Pathogen Informatics"/>
        </authorList>
    </citation>
    <scope>NUCLEOTIDE SEQUENCE [LARGE SCALE GENOMIC DNA]</scope>
    <source>
        <strain evidence="2 3">2789STDY5834863</strain>
    </source>
</reference>
<dbReference type="GO" id="GO:0004452">
    <property type="term" value="F:isopentenyl-diphosphate delta-isomerase activity"/>
    <property type="evidence" value="ECO:0007669"/>
    <property type="project" value="TreeGrafter"/>
</dbReference>
<dbReference type="GO" id="GO:0016787">
    <property type="term" value="F:hydrolase activity"/>
    <property type="evidence" value="ECO:0007669"/>
    <property type="project" value="UniProtKB-KW"/>
</dbReference>
<dbReference type="SUPFAM" id="SSF55811">
    <property type="entry name" value="Nudix"/>
    <property type="match status" value="1"/>
</dbReference>
<gene>
    <name evidence="2" type="primary">yfcD</name>
    <name evidence="2" type="ORF">ERS852478_01889</name>
</gene>
<dbReference type="Gene3D" id="3.90.79.10">
    <property type="entry name" value="Nucleoside Triphosphate Pyrophosphohydrolase"/>
    <property type="match status" value="1"/>
</dbReference>